<gene>
    <name evidence="2" type="ORF">CFOLD11_00340</name>
</gene>
<evidence type="ECO:0000313" key="2">
    <source>
        <dbReference type="EMBL" id="GKU23208.1"/>
    </source>
</evidence>
<dbReference type="EMBL" id="BQXY01000001">
    <property type="protein sequence ID" value="GKU23208.1"/>
    <property type="molecule type" value="Genomic_DNA"/>
</dbReference>
<keyword evidence="1" id="KW-0472">Membrane</keyword>
<comment type="caution">
    <text evidence="2">The sequence shown here is derived from an EMBL/GenBank/DDBJ whole genome shotgun (WGS) entry which is preliminary data.</text>
</comment>
<sequence>MKENSKIDEMEIVISRLLRIGVVLSAIIIFAGLMMFLITGKSGYTDNRFPITISEIFSGAIVLKSYAIIMVGMIILILTPVFRVGVSIIVFVKEKDYLYTKITLAVFIILIISFILGKVE</sequence>
<keyword evidence="1" id="KW-1133">Transmembrane helix</keyword>
<protein>
    <submittedName>
        <fullName evidence="2">Membrane protein</fullName>
    </submittedName>
</protein>
<dbReference type="RefSeq" id="WP_261850314.1">
    <property type="nucleotide sequence ID" value="NZ_BQXY01000001.1"/>
</dbReference>
<evidence type="ECO:0000313" key="3">
    <source>
        <dbReference type="Proteomes" id="UP001057868"/>
    </source>
</evidence>
<evidence type="ECO:0000256" key="1">
    <source>
        <dbReference type="SAM" id="Phobius"/>
    </source>
</evidence>
<name>A0A9W6D912_9CLOT</name>
<keyword evidence="3" id="KW-1185">Reference proteome</keyword>
<dbReference type="InterPro" id="IPR012861">
    <property type="entry name" value="DUF1634"/>
</dbReference>
<dbReference type="Pfam" id="PF07843">
    <property type="entry name" value="DUF1634"/>
    <property type="match status" value="1"/>
</dbReference>
<feature type="transmembrane region" description="Helical" evidence="1">
    <location>
        <begin position="20"/>
        <end position="38"/>
    </location>
</feature>
<feature type="transmembrane region" description="Helical" evidence="1">
    <location>
        <begin position="98"/>
        <end position="117"/>
    </location>
</feature>
<dbReference type="Proteomes" id="UP001057868">
    <property type="component" value="Unassembled WGS sequence"/>
</dbReference>
<keyword evidence="1" id="KW-0812">Transmembrane</keyword>
<dbReference type="AlphaFoldDB" id="A0A9W6D912"/>
<reference evidence="2" key="1">
    <citation type="journal article" date="2023" name="Int. J. Syst. Evol. Microbiol.">
        <title>&lt;i&gt;Clostridium folliculivorans&lt;/i&gt; sp. nov., isolated from soil samples of an organic paddy in Japan.</title>
        <authorList>
            <person name="Tazawa J."/>
            <person name="Kobayashi H."/>
            <person name="Tanizawa Y."/>
            <person name="Uchino A."/>
            <person name="Tanaka F."/>
            <person name="Urashima Y."/>
            <person name="Miura S."/>
            <person name="Sakamoto M."/>
            <person name="Ohkuma M."/>
            <person name="Tohno M."/>
        </authorList>
    </citation>
    <scope>NUCLEOTIDE SEQUENCE</scope>
    <source>
        <strain evidence="2">D1-1</strain>
    </source>
</reference>
<feature type="transmembrane region" description="Helical" evidence="1">
    <location>
        <begin position="66"/>
        <end position="91"/>
    </location>
</feature>
<proteinExistence type="predicted"/>
<accession>A0A9W6D912</accession>
<organism evidence="2 3">
    <name type="scientific">Clostridium folliculivorans</name>
    <dbReference type="NCBI Taxonomy" id="2886038"/>
    <lineage>
        <taxon>Bacteria</taxon>
        <taxon>Bacillati</taxon>
        <taxon>Bacillota</taxon>
        <taxon>Clostridia</taxon>
        <taxon>Eubacteriales</taxon>
        <taxon>Clostridiaceae</taxon>
        <taxon>Clostridium</taxon>
    </lineage>
</organism>